<accession>A0A7J6SG22</accession>
<feature type="non-terminal residue" evidence="1">
    <location>
        <position position="1"/>
    </location>
</feature>
<evidence type="ECO:0000313" key="2">
    <source>
        <dbReference type="Proteomes" id="UP000574390"/>
    </source>
</evidence>
<protein>
    <submittedName>
        <fullName evidence="1">Uncharacterized protein</fullName>
    </submittedName>
</protein>
<proteinExistence type="predicted"/>
<reference evidence="1 2" key="1">
    <citation type="submission" date="2020-04" db="EMBL/GenBank/DDBJ databases">
        <title>Perkinsus olseni comparative genomics.</title>
        <authorList>
            <person name="Bogema D.R."/>
        </authorList>
    </citation>
    <scope>NUCLEOTIDE SEQUENCE [LARGE SCALE GENOMIC DNA]</scope>
    <source>
        <strain evidence="1">ATCC PRA-205</strain>
    </source>
</reference>
<comment type="caution">
    <text evidence="1">The sequence shown here is derived from an EMBL/GenBank/DDBJ whole genome shotgun (WGS) entry which is preliminary data.</text>
</comment>
<dbReference type="EMBL" id="JABANM010014917">
    <property type="protein sequence ID" value="KAF4731909.1"/>
    <property type="molecule type" value="Genomic_DNA"/>
</dbReference>
<gene>
    <name evidence="1" type="ORF">FOZ62_032260</name>
</gene>
<evidence type="ECO:0000313" key="1">
    <source>
        <dbReference type="EMBL" id="KAF4731909.1"/>
    </source>
</evidence>
<name>A0A7J6SG22_PEROL</name>
<sequence length="103" mass="11619">MRNCTCDAAIFDAATPSRLMCLPHQKGVYEGVKRARLRAARPRRPGTNNGIDYCRVMADLLYNFNVSGIPKCKQQGSNPGEQQEVLTLCVHKVFFKYGIRVEE</sequence>
<organism evidence="1 2">
    <name type="scientific">Perkinsus olseni</name>
    <name type="common">Perkinsus atlanticus</name>
    <dbReference type="NCBI Taxonomy" id="32597"/>
    <lineage>
        <taxon>Eukaryota</taxon>
        <taxon>Sar</taxon>
        <taxon>Alveolata</taxon>
        <taxon>Perkinsozoa</taxon>
        <taxon>Perkinsea</taxon>
        <taxon>Perkinsida</taxon>
        <taxon>Perkinsidae</taxon>
        <taxon>Perkinsus</taxon>
    </lineage>
</organism>
<dbReference type="Proteomes" id="UP000574390">
    <property type="component" value="Unassembled WGS sequence"/>
</dbReference>
<dbReference type="AlphaFoldDB" id="A0A7J6SG22"/>